<comment type="caution">
    <text evidence="2">The sequence shown here is derived from an EMBL/GenBank/DDBJ whole genome shotgun (WGS) entry which is preliminary data.</text>
</comment>
<keyword evidence="3" id="KW-1185">Reference proteome</keyword>
<proteinExistence type="predicted"/>
<evidence type="ECO:0000256" key="1">
    <source>
        <dbReference type="SAM" id="MobiDB-lite"/>
    </source>
</evidence>
<evidence type="ECO:0000313" key="2">
    <source>
        <dbReference type="EMBL" id="KAL3532725.1"/>
    </source>
</evidence>
<dbReference type="EMBL" id="JBJUIK010000003">
    <property type="protein sequence ID" value="KAL3532725.1"/>
    <property type="molecule type" value="Genomic_DNA"/>
</dbReference>
<organism evidence="2 3">
    <name type="scientific">Cinchona calisaya</name>
    <dbReference type="NCBI Taxonomy" id="153742"/>
    <lineage>
        <taxon>Eukaryota</taxon>
        <taxon>Viridiplantae</taxon>
        <taxon>Streptophyta</taxon>
        <taxon>Embryophyta</taxon>
        <taxon>Tracheophyta</taxon>
        <taxon>Spermatophyta</taxon>
        <taxon>Magnoliopsida</taxon>
        <taxon>eudicotyledons</taxon>
        <taxon>Gunneridae</taxon>
        <taxon>Pentapetalae</taxon>
        <taxon>asterids</taxon>
        <taxon>lamiids</taxon>
        <taxon>Gentianales</taxon>
        <taxon>Rubiaceae</taxon>
        <taxon>Cinchonoideae</taxon>
        <taxon>Cinchoneae</taxon>
        <taxon>Cinchona</taxon>
    </lineage>
</organism>
<reference evidence="2 3" key="1">
    <citation type="submission" date="2024-11" db="EMBL/GenBank/DDBJ databases">
        <title>A near-complete genome assembly of Cinchona calisaya.</title>
        <authorList>
            <person name="Lian D.C."/>
            <person name="Zhao X.W."/>
            <person name="Wei L."/>
        </authorList>
    </citation>
    <scope>NUCLEOTIDE SEQUENCE [LARGE SCALE GENOMIC DNA]</scope>
    <source>
        <tissue evidence="2">Nenye</tissue>
    </source>
</reference>
<dbReference type="Proteomes" id="UP001630127">
    <property type="component" value="Unassembled WGS sequence"/>
</dbReference>
<evidence type="ECO:0000313" key="3">
    <source>
        <dbReference type="Proteomes" id="UP001630127"/>
    </source>
</evidence>
<sequence length="166" mass="16774">MTRIEDRSTWMRKCHGPMGPAIRQIIKDTVKISRQQKSLSNGKGGYEVKKGRTVAGGGGPEEVAARGGVAEEVATGGRGVEEAVAGGRGVEEAIAGGVGTGEPVAGAGETGSRETNADTAGSGFGSVACTEEAAIVSNANADGNYANSERNNGNVLVSEEVLVSIQ</sequence>
<gene>
    <name evidence="2" type="ORF">ACH5RR_006246</name>
</gene>
<dbReference type="AlphaFoldDB" id="A0ABD3ANF1"/>
<name>A0ABD3ANF1_9GENT</name>
<protein>
    <submittedName>
        <fullName evidence="2">Uncharacterized protein</fullName>
    </submittedName>
</protein>
<feature type="region of interest" description="Disordered" evidence="1">
    <location>
        <begin position="37"/>
        <end position="68"/>
    </location>
</feature>
<accession>A0ABD3ANF1</accession>
<feature type="region of interest" description="Disordered" evidence="1">
    <location>
        <begin position="94"/>
        <end position="120"/>
    </location>
</feature>